<feature type="chain" id="PRO_5013146251" evidence="2">
    <location>
        <begin position="24"/>
        <end position="666"/>
    </location>
</feature>
<organism evidence="4 5">
    <name type="scientific">Thioflexithrix psekupsensis</name>
    <dbReference type="NCBI Taxonomy" id="1570016"/>
    <lineage>
        <taxon>Bacteria</taxon>
        <taxon>Pseudomonadati</taxon>
        <taxon>Pseudomonadota</taxon>
        <taxon>Gammaproteobacteria</taxon>
        <taxon>Thiotrichales</taxon>
        <taxon>Thioflexithrix</taxon>
    </lineage>
</organism>
<dbReference type="RefSeq" id="WP_086488325.1">
    <property type="nucleotide sequence ID" value="NZ_MSLT01000012.1"/>
</dbReference>
<protein>
    <submittedName>
        <fullName evidence="4">Alkaline phosphatase</fullName>
    </submittedName>
</protein>
<dbReference type="PANTHER" id="PTHR46928:SF1">
    <property type="entry name" value="MESENCHYME-SPECIFIC CELL SURFACE GLYCOPROTEIN"/>
    <property type="match status" value="1"/>
</dbReference>
<feature type="region of interest" description="Disordered" evidence="1">
    <location>
        <begin position="549"/>
        <end position="569"/>
    </location>
</feature>
<name>A0A251X9D3_9GAMM</name>
<evidence type="ECO:0000259" key="3">
    <source>
        <dbReference type="Pfam" id="PF22494"/>
    </source>
</evidence>
<keyword evidence="5" id="KW-1185">Reference proteome</keyword>
<feature type="signal peptide" evidence="2">
    <location>
        <begin position="1"/>
        <end position="23"/>
    </location>
</feature>
<proteinExistence type="predicted"/>
<dbReference type="InterPro" id="IPR055188">
    <property type="entry name" value="Choice_anch_I"/>
</dbReference>
<dbReference type="InterPro" id="IPR015943">
    <property type="entry name" value="WD40/YVTN_repeat-like_dom_sf"/>
</dbReference>
<comment type="caution">
    <text evidence="4">The sequence shown here is derived from an EMBL/GenBank/DDBJ whole genome shotgun (WGS) entry which is preliminary data.</text>
</comment>
<feature type="domain" description="Choice-of-anchor I" evidence="3">
    <location>
        <begin position="100"/>
        <end position="382"/>
    </location>
</feature>
<gene>
    <name evidence="4" type="ORF">TPSD3_09640</name>
</gene>
<evidence type="ECO:0000256" key="1">
    <source>
        <dbReference type="SAM" id="MobiDB-lite"/>
    </source>
</evidence>
<accession>A0A251X9D3</accession>
<feature type="domain" description="Choice-of-anchor I" evidence="3">
    <location>
        <begin position="475"/>
        <end position="661"/>
    </location>
</feature>
<dbReference type="Pfam" id="PF22494">
    <property type="entry name" value="choice_anch_I"/>
    <property type="match status" value="2"/>
</dbReference>
<evidence type="ECO:0000313" key="4">
    <source>
        <dbReference type="EMBL" id="OUD14545.1"/>
    </source>
</evidence>
<dbReference type="Proteomes" id="UP000194798">
    <property type="component" value="Unassembled WGS sequence"/>
</dbReference>
<dbReference type="SUPFAM" id="SSF50974">
    <property type="entry name" value="Nitrous oxide reductase, N-terminal domain"/>
    <property type="match status" value="1"/>
</dbReference>
<evidence type="ECO:0000256" key="2">
    <source>
        <dbReference type="SAM" id="SignalP"/>
    </source>
</evidence>
<dbReference type="InterPro" id="IPR011045">
    <property type="entry name" value="N2O_reductase_N"/>
</dbReference>
<dbReference type="Gene3D" id="2.130.10.10">
    <property type="entry name" value="YVTN repeat-like/Quinoprotein amine dehydrogenase"/>
    <property type="match status" value="1"/>
</dbReference>
<keyword evidence="2" id="KW-0732">Signal</keyword>
<evidence type="ECO:0000313" key="5">
    <source>
        <dbReference type="Proteomes" id="UP000194798"/>
    </source>
</evidence>
<dbReference type="OrthoDB" id="9803927at2"/>
<dbReference type="EMBL" id="MSLT01000012">
    <property type="protein sequence ID" value="OUD14545.1"/>
    <property type="molecule type" value="Genomic_DNA"/>
</dbReference>
<dbReference type="InterPro" id="IPR052956">
    <property type="entry name" value="Mesenchyme-surface_protein"/>
</dbReference>
<dbReference type="NCBIfam" id="NF038117">
    <property type="entry name" value="choice_anch_I"/>
    <property type="match status" value="1"/>
</dbReference>
<dbReference type="PANTHER" id="PTHR46928">
    <property type="entry name" value="MESENCHYME-SPECIFIC CELL SURFACE GLYCOPROTEIN"/>
    <property type="match status" value="1"/>
</dbReference>
<dbReference type="AlphaFoldDB" id="A0A251X9D3"/>
<sequence length="666" mass="71594">MKMKRKLIGVIIGFLIGTTNSHADGACPTPILGENLDISIPSFRYTPPEGGLMRAWADFSFYGTAPDGQFLWVLNKYGLNTDSLQLQKVGVYHSGIFGKSAAEIPAFDAVSKRVFIVNAADGKVDVLDLSDPSTPVKIGELSSTELLAESKVNSVAVQGGIVAIAIEANPKTNPGRVAFYQASDLSLLSHVEVGALPDMLIFTPDGKQVLVANEGEPSDDYQIDPEGSIGIIDVSDIANPTVKMADFSSFNGQEFVLRARGVRIFGTRANAAKDLEPEYITVSADSKTAWATLQENNALAKIDIASAMVTDILPLGYKDHGKAGNEIDASDGDGKPDLMGIDIRTWPGLKGMYMPDAMSAYAVGGKTYLVTANEGDARAWGEDNEAYWAGDASKGFVEEWRVKHLVHKDGFDRRKGDDLPPQLRELAAGALLNPTVFQYCGALPGDPGACRADENLGRLKITWTMGYRQDAHGNPVLFNADGVEDAAGDRLMYDNLYAFGGRSFAIWDENGRLVWDSGAEIEHFIASDACMAGVDRNIPCKTYFNSSHTDGSSFDNRSDDKGPEPEGMTLGSVGNKTFAFIGLERMGGVLVYDITNPTAPFRVDYLNLREEWVTEDPATVLAQVGDLGPEGLAFVSAEASPNGKPLLIVGNEVSGTTSVFQLNLND</sequence>
<reference evidence="4 5" key="1">
    <citation type="submission" date="2016-12" db="EMBL/GenBank/DDBJ databases">
        <title>Thioflexothrix psekupsii D3 genome sequencing and assembly.</title>
        <authorList>
            <person name="Fomenkov A."/>
            <person name="Vincze T."/>
            <person name="Grabovich M."/>
            <person name="Anton B.P."/>
            <person name="Dubinina G."/>
            <person name="Orlova M."/>
            <person name="Belousova E."/>
            <person name="Roberts R.J."/>
        </authorList>
    </citation>
    <scope>NUCLEOTIDE SEQUENCE [LARGE SCALE GENOMIC DNA]</scope>
    <source>
        <strain evidence="4">D3</strain>
    </source>
</reference>